<name>A0A0A8ZLG9_ARUDO</name>
<keyword evidence="1" id="KW-1133">Transmembrane helix</keyword>
<sequence>MIASVFFRFCKYITIISCRFRFLLVIRTLYLFPSKLAWVRMLRLCLLYCVVFIGSGSIT</sequence>
<keyword evidence="1" id="KW-0812">Transmembrane</keyword>
<feature type="transmembrane region" description="Helical" evidence="1">
    <location>
        <begin position="12"/>
        <end position="32"/>
    </location>
</feature>
<feature type="transmembrane region" description="Helical" evidence="1">
    <location>
        <begin position="38"/>
        <end position="58"/>
    </location>
</feature>
<evidence type="ECO:0000256" key="1">
    <source>
        <dbReference type="SAM" id="Phobius"/>
    </source>
</evidence>
<dbReference type="EMBL" id="GBRH01259352">
    <property type="protein sequence ID" value="JAD38543.1"/>
    <property type="molecule type" value="Transcribed_RNA"/>
</dbReference>
<keyword evidence="1" id="KW-0472">Membrane</keyword>
<dbReference type="AlphaFoldDB" id="A0A0A8ZLG9"/>
<reference evidence="2" key="2">
    <citation type="journal article" date="2015" name="Data Brief">
        <title>Shoot transcriptome of the giant reed, Arundo donax.</title>
        <authorList>
            <person name="Barrero R.A."/>
            <person name="Guerrero F.D."/>
            <person name="Moolhuijzen P."/>
            <person name="Goolsby J.A."/>
            <person name="Tidwell J."/>
            <person name="Bellgard S.E."/>
            <person name="Bellgard M.I."/>
        </authorList>
    </citation>
    <scope>NUCLEOTIDE SEQUENCE</scope>
    <source>
        <tissue evidence="2">Shoot tissue taken approximately 20 cm above the soil surface</tissue>
    </source>
</reference>
<evidence type="ECO:0000313" key="2">
    <source>
        <dbReference type="EMBL" id="JAD38543.1"/>
    </source>
</evidence>
<protein>
    <submittedName>
        <fullName evidence="2">Uncharacterized protein</fullName>
    </submittedName>
</protein>
<reference evidence="2" key="1">
    <citation type="submission" date="2014-09" db="EMBL/GenBank/DDBJ databases">
        <authorList>
            <person name="Magalhaes I.L.F."/>
            <person name="Oliveira U."/>
            <person name="Santos F.R."/>
            <person name="Vidigal T.H.D.A."/>
            <person name="Brescovit A.D."/>
            <person name="Santos A.J."/>
        </authorList>
    </citation>
    <scope>NUCLEOTIDE SEQUENCE</scope>
    <source>
        <tissue evidence="2">Shoot tissue taken approximately 20 cm above the soil surface</tissue>
    </source>
</reference>
<accession>A0A0A8ZLG9</accession>
<organism evidence="2">
    <name type="scientific">Arundo donax</name>
    <name type="common">Giant reed</name>
    <name type="synonym">Donax arundinaceus</name>
    <dbReference type="NCBI Taxonomy" id="35708"/>
    <lineage>
        <taxon>Eukaryota</taxon>
        <taxon>Viridiplantae</taxon>
        <taxon>Streptophyta</taxon>
        <taxon>Embryophyta</taxon>
        <taxon>Tracheophyta</taxon>
        <taxon>Spermatophyta</taxon>
        <taxon>Magnoliopsida</taxon>
        <taxon>Liliopsida</taxon>
        <taxon>Poales</taxon>
        <taxon>Poaceae</taxon>
        <taxon>PACMAD clade</taxon>
        <taxon>Arundinoideae</taxon>
        <taxon>Arundineae</taxon>
        <taxon>Arundo</taxon>
    </lineage>
</organism>
<proteinExistence type="predicted"/>